<dbReference type="Gene3D" id="1.10.3720.10">
    <property type="entry name" value="MetI-like"/>
    <property type="match status" value="1"/>
</dbReference>
<evidence type="ECO:0000256" key="6">
    <source>
        <dbReference type="ARBA" id="ARBA00023136"/>
    </source>
</evidence>
<comment type="similarity">
    <text evidence="7">Belongs to the binding-protein-dependent transport system permease family.</text>
</comment>
<keyword evidence="4 7" id="KW-0812">Transmembrane</keyword>
<organism evidence="9 10">
    <name type="scientific">Gordonibacter massiliensis</name>
    <name type="common">ex Traore et al. 2017</name>
    <dbReference type="NCBI Taxonomy" id="1841863"/>
    <lineage>
        <taxon>Bacteria</taxon>
        <taxon>Bacillati</taxon>
        <taxon>Actinomycetota</taxon>
        <taxon>Coriobacteriia</taxon>
        <taxon>Eggerthellales</taxon>
        <taxon>Eggerthellaceae</taxon>
        <taxon>Gordonibacter</taxon>
    </lineage>
</organism>
<evidence type="ECO:0000256" key="4">
    <source>
        <dbReference type="ARBA" id="ARBA00022692"/>
    </source>
</evidence>
<dbReference type="InterPro" id="IPR035906">
    <property type="entry name" value="MetI-like_sf"/>
</dbReference>
<dbReference type="SUPFAM" id="SSF161098">
    <property type="entry name" value="MetI-like"/>
    <property type="match status" value="1"/>
</dbReference>
<dbReference type="PANTHER" id="PTHR30043">
    <property type="entry name" value="PHOSPHONATES TRANSPORT SYSTEM PERMEASE PROTEIN"/>
    <property type="match status" value="1"/>
</dbReference>
<keyword evidence="10" id="KW-1185">Reference proteome</keyword>
<feature type="transmembrane region" description="Helical" evidence="7">
    <location>
        <begin position="132"/>
        <end position="155"/>
    </location>
</feature>
<sequence length="286" mass="30402">MTERTMQPAGLRASLRGKGAVPRGTYDGSFFRRRTLAIVAAAVVFVALGAVSGTFVGFDSIQAILDVPGGLVWMATQFVPSLPSLDKLGTILPALGSTILASIASSCTAAVLAYICAVLGSRSVGVGGPVPLVVRGVASLFRNIPVVAWAFILLFSFKQSEFTGFFALFLTSFGYLTRCFLESADEMSTGPVEALRATGATYGQIVAHAVIPLSITSVVSWVLYMIETNIRDATLIGILTGTGIGFVFDIYYKSFRYDVAGLVVLAIIVVCIACELVSNYVRRRIL</sequence>
<evidence type="ECO:0000313" key="10">
    <source>
        <dbReference type="Proteomes" id="UP000587396"/>
    </source>
</evidence>
<reference evidence="9 10" key="1">
    <citation type="submission" date="2020-08" db="EMBL/GenBank/DDBJ databases">
        <authorList>
            <person name="Liu C."/>
            <person name="Sun Q."/>
        </authorList>
    </citation>
    <scope>NUCLEOTIDE SEQUENCE [LARGE SCALE GENOMIC DNA]</scope>
    <source>
        <strain evidence="9 10">N22</strain>
    </source>
</reference>
<feature type="transmembrane region" description="Helical" evidence="7">
    <location>
        <begin position="201"/>
        <end position="226"/>
    </location>
</feature>
<feature type="transmembrane region" description="Helical" evidence="7">
    <location>
        <begin position="91"/>
        <end position="120"/>
    </location>
</feature>
<keyword evidence="2 7" id="KW-0813">Transport</keyword>
<keyword evidence="5 7" id="KW-1133">Transmembrane helix</keyword>
<accession>A0A842JCN3</accession>
<dbReference type="PROSITE" id="PS50928">
    <property type="entry name" value="ABC_TM1"/>
    <property type="match status" value="1"/>
</dbReference>
<evidence type="ECO:0000256" key="7">
    <source>
        <dbReference type="RuleBase" id="RU363032"/>
    </source>
</evidence>
<evidence type="ECO:0000256" key="3">
    <source>
        <dbReference type="ARBA" id="ARBA00022475"/>
    </source>
</evidence>
<dbReference type="CDD" id="cd06261">
    <property type="entry name" value="TM_PBP2"/>
    <property type="match status" value="1"/>
</dbReference>
<evidence type="ECO:0000259" key="8">
    <source>
        <dbReference type="PROSITE" id="PS50928"/>
    </source>
</evidence>
<dbReference type="PANTHER" id="PTHR30043:SF1">
    <property type="entry name" value="ABC TRANSPORT SYSTEM PERMEASE PROTEIN P69"/>
    <property type="match status" value="1"/>
</dbReference>
<evidence type="ECO:0000313" key="9">
    <source>
        <dbReference type="EMBL" id="MBC2887768.1"/>
    </source>
</evidence>
<dbReference type="InterPro" id="IPR000515">
    <property type="entry name" value="MetI-like"/>
</dbReference>
<gene>
    <name evidence="9" type="ORF">H7313_00065</name>
</gene>
<comment type="subcellular location">
    <subcellularLocation>
        <location evidence="1 7">Cell membrane</location>
        <topology evidence="1 7">Multi-pass membrane protein</topology>
    </subcellularLocation>
</comment>
<feature type="transmembrane region" description="Helical" evidence="7">
    <location>
        <begin position="36"/>
        <end position="55"/>
    </location>
</feature>
<dbReference type="Pfam" id="PF00528">
    <property type="entry name" value="BPD_transp_1"/>
    <property type="match status" value="1"/>
</dbReference>
<comment type="caution">
    <text evidence="9">The sequence shown here is derived from an EMBL/GenBank/DDBJ whole genome shotgun (WGS) entry which is preliminary data.</text>
</comment>
<keyword evidence="3" id="KW-1003">Cell membrane</keyword>
<protein>
    <submittedName>
        <fullName evidence="9">ABC transporter permease subunit</fullName>
    </submittedName>
</protein>
<feature type="transmembrane region" description="Helical" evidence="7">
    <location>
        <begin position="259"/>
        <end position="281"/>
    </location>
</feature>
<dbReference type="GO" id="GO:0005886">
    <property type="term" value="C:plasma membrane"/>
    <property type="evidence" value="ECO:0007669"/>
    <property type="project" value="UniProtKB-SubCell"/>
</dbReference>
<evidence type="ECO:0000256" key="2">
    <source>
        <dbReference type="ARBA" id="ARBA00022448"/>
    </source>
</evidence>
<dbReference type="GO" id="GO:0055085">
    <property type="term" value="P:transmembrane transport"/>
    <property type="evidence" value="ECO:0007669"/>
    <property type="project" value="InterPro"/>
</dbReference>
<feature type="transmembrane region" description="Helical" evidence="7">
    <location>
        <begin position="233"/>
        <end position="253"/>
    </location>
</feature>
<dbReference type="RefSeq" id="WP_185903848.1">
    <property type="nucleotide sequence ID" value="NZ_JACMSE010000001.1"/>
</dbReference>
<name>A0A842JCN3_9ACTN</name>
<feature type="domain" description="ABC transmembrane type-1" evidence="8">
    <location>
        <begin position="95"/>
        <end position="278"/>
    </location>
</feature>
<keyword evidence="6 7" id="KW-0472">Membrane</keyword>
<dbReference type="Proteomes" id="UP000587396">
    <property type="component" value="Unassembled WGS sequence"/>
</dbReference>
<proteinExistence type="inferred from homology"/>
<evidence type="ECO:0000256" key="5">
    <source>
        <dbReference type="ARBA" id="ARBA00022989"/>
    </source>
</evidence>
<evidence type="ECO:0000256" key="1">
    <source>
        <dbReference type="ARBA" id="ARBA00004651"/>
    </source>
</evidence>
<dbReference type="EMBL" id="JACMSE010000001">
    <property type="protein sequence ID" value="MBC2887768.1"/>
    <property type="molecule type" value="Genomic_DNA"/>
</dbReference>
<dbReference type="AlphaFoldDB" id="A0A842JCN3"/>